<comment type="caution">
    <text evidence="2">The sequence shown here is derived from an EMBL/GenBank/DDBJ whole genome shotgun (WGS) entry which is preliminary data.</text>
</comment>
<keyword evidence="3" id="KW-1185">Reference proteome</keyword>
<sequence>MLHRITQALSRQRPDPRQLAEQDACAYGAQLLAEAREELNRADSKAQVLLGIVGIGLGSLDNRARNVSNGHGFSR</sequence>
<accession>A0ABV5S308</accession>
<dbReference type="Proteomes" id="UP001589532">
    <property type="component" value="Unassembled WGS sequence"/>
</dbReference>
<evidence type="ECO:0000256" key="1">
    <source>
        <dbReference type="SAM" id="MobiDB-lite"/>
    </source>
</evidence>
<name>A0ABV5S308_9ACTN</name>
<dbReference type="RefSeq" id="WP_344989062.1">
    <property type="nucleotide sequence ID" value="NZ_BAAAXV010000005.1"/>
</dbReference>
<organism evidence="2 3">
    <name type="scientific">Nonomuraea helvata</name>
    <dbReference type="NCBI Taxonomy" id="37484"/>
    <lineage>
        <taxon>Bacteria</taxon>
        <taxon>Bacillati</taxon>
        <taxon>Actinomycetota</taxon>
        <taxon>Actinomycetes</taxon>
        <taxon>Streptosporangiales</taxon>
        <taxon>Streptosporangiaceae</taxon>
        <taxon>Nonomuraea</taxon>
    </lineage>
</organism>
<evidence type="ECO:0000313" key="2">
    <source>
        <dbReference type="EMBL" id="MFB9626050.1"/>
    </source>
</evidence>
<gene>
    <name evidence="2" type="ORF">ACFFSA_23445</name>
</gene>
<proteinExistence type="predicted"/>
<dbReference type="EMBL" id="JBHMBW010000020">
    <property type="protein sequence ID" value="MFB9626050.1"/>
    <property type="molecule type" value="Genomic_DNA"/>
</dbReference>
<protein>
    <submittedName>
        <fullName evidence="2">Uncharacterized protein</fullName>
    </submittedName>
</protein>
<reference evidence="2 3" key="1">
    <citation type="submission" date="2024-09" db="EMBL/GenBank/DDBJ databases">
        <authorList>
            <person name="Sun Q."/>
            <person name="Mori K."/>
        </authorList>
    </citation>
    <scope>NUCLEOTIDE SEQUENCE [LARGE SCALE GENOMIC DNA]</scope>
    <source>
        <strain evidence="2 3">JCM 3143</strain>
    </source>
</reference>
<evidence type="ECO:0000313" key="3">
    <source>
        <dbReference type="Proteomes" id="UP001589532"/>
    </source>
</evidence>
<feature type="region of interest" description="Disordered" evidence="1">
    <location>
        <begin position="1"/>
        <end position="20"/>
    </location>
</feature>